<evidence type="ECO:0000313" key="5">
    <source>
        <dbReference type="EMBL" id="TVT25628.1"/>
    </source>
</evidence>
<dbReference type="EMBL" id="VJZA01000002">
    <property type="protein sequence ID" value="TVT25628.1"/>
    <property type="molecule type" value="Genomic_DNA"/>
</dbReference>
<keyword evidence="6" id="KW-1185">Reference proteome</keyword>
<reference evidence="5 6" key="1">
    <citation type="submission" date="2019-07" db="EMBL/GenBank/DDBJ databases">
        <title>New species of Amycolatopsis and Streptomyces.</title>
        <authorList>
            <person name="Duangmal K."/>
            <person name="Teo W.F.A."/>
            <person name="Lipun K."/>
        </authorList>
    </citation>
    <scope>NUCLEOTIDE SEQUENCE [LARGE SCALE GENOMIC DNA]</scope>
    <source>
        <strain evidence="5 6">JCM 30562</strain>
    </source>
</reference>
<evidence type="ECO:0000313" key="6">
    <source>
        <dbReference type="Proteomes" id="UP000318578"/>
    </source>
</evidence>
<dbReference type="InterPro" id="IPR036388">
    <property type="entry name" value="WH-like_DNA-bd_sf"/>
</dbReference>
<proteinExistence type="predicted"/>
<feature type="domain" description="HTH marR-type" evidence="4">
    <location>
        <begin position="28"/>
        <end position="87"/>
    </location>
</feature>
<keyword evidence="3" id="KW-0804">Transcription</keyword>
<dbReference type="SUPFAM" id="SSF46785">
    <property type="entry name" value="Winged helix' DNA-binding domain"/>
    <property type="match status" value="1"/>
</dbReference>
<keyword evidence="2" id="KW-0238">DNA-binding</keyword>
<dbReference type="PANTHER" id="PTHR38465">
    <property type="entry name" value="HTH-TYPE TRANSCRIPTIONAL REGULATOR MJ1563-RELATED"/>
    <property type="match status" value="1"/>
</dbReference>
<evidence type="ECO:0000256" key="2">
    <source>
        <dbReference type="ARBA" id="ARBA00023125"/>
    </source>
</evidence>
<dbReference type="RefSeq" id="WP_144632783.1">
    <property type="nucleotide sequence ID" value="NZ_BNAX01000021.1"/>
</dbReference>
<evidence type="ECO:0000259" key="4">
    <source>
        <dbReference type="Pfam" id="PF12802"/>
    </source>
</evidence>
<accession>A0A558AMZ1</accession>
<gene>
    <name evidence="5" type="ORF">FNH06_02140</name>
</gene>
<dbReference type="Proteomes" id="UP000318578">
    <property type="component" value="Unassembled WGS sequence"/>
</dbReference>
<dbReference type="GO" id="GO:0003677">
    <property type="term" value="F:DNA binding"/>
    <property type="evidence" value="ECO:0007669"/>
    <property type="project" value="UniProtKB-KW"/>
</dbReference>
<dbReference type="GO" id="GO:0003700">
    <property type="term" value="F:DNA-binding transcription factor activity"/>
    <property type="evidence" value="ECO:0007669"/>
    <property type="project" value="InterPro"/>
</dbReference>
<dbReference type="Gene3D" id="1.10.287.160">
    <property type="entry name" value="HR1 repeat"/>
    <property type="match status" value="1"/>
</dbReference>
<evidence type="ECO:0000256" key="1">
    <source>
        <dbReference type="ARBA" id="ARBA00023015"/>
    </source>
</evidence>
<dbReference type="AlphaFoldDB" id="A0A558AMZ1"/>
<dbReference type="InterPro" id="IPR052362">
    <property type="entry name" value="HTH-GbsR_regulator"/>
</dbReference>
<evidence type="ECO:0000256" key="3">
    <source>
        <dbReference type="ARBA" id="ARBA00023163"/>
    </source>
</evidence>
<comment type="caution">
    <text evidence="5">The sequence shown here is derived from an EMBL/GenBank/DDBJ whole genome shotgun (WGS) entry which is preliminary data.</text>
</comment>
<dbReference type="InterPro" id="IPR000835">
    <property type="entry name" value="HTH_MarR-typ"/>
</dbReference>
<dbReference type="Pfam" id="PF12802">
    <property type="entry name" value="MarR_2"/>
    <property type="match status" value="1"/>
</dbReference>
<dbReference type="OrthoDB" id="67158at2"/>
<keyword evidence="1" id="KW-0805">Transcription regulation</keyword>
<name>A0A558AMZ1_9PSEU</name>
<protein>
    <submittedName>
        <fullName evidence="5">MarR family transcriptional regulator</fullName>
    </submittedName>
</protein>
<dbReference type="InterPro" id="IPR036390">
    <property type="entry name" value="WH_DNA-bd_sf"/>
</dbReference>
<organism evidence="5 6">
    <name type="scientific">Amycolatopsis acidiphila</name>
    <dbReference type="NCBI Taxonomy" id="715473"/>
    <lineage>
        <taxon>Bacteria</taxon>
        <taxon>Bacillati</taxon>
        <taxon>Actinomycetota</taxon>
        <taxon>Actinomycetes</taxon>
        <taxon>Pseudonocardiales</taxon>
        <taxon>Pseudonocardiaceae</taxon>
        <taxon>Amycolatopsis</taxon>
    </lineage>
</organism>
<dbReference type="PANTHER" id="PTHR38465:SF2">
    <property type="entry name" value="HTH-TYPE TRANSCRIPTIONAL REGULATOR MMPR5"/>
    <property type="match status" value="1"/>
</dbReference>
<sequence length="163" mass="18387">MPTDPAVHLDEAALQFVEKFGQALTDAGVPRMPSRVFAAILASPEGSLTARDMTEILRISPAAVSGAVRYLGQIQLLRRRRRPGERRDHFVVRSDYWYEMVSTQDKRYQDLLGALSDGIDAVGPDSPAGERLQETHDFFAYLAEEMPRLVERWRARRISEEGA</sequence>
<dbReference type="Gene3D" id="1.10.10.10">
    <property type="entry name" value="Winged helix-like DNA-binding domain superfamily/Winged helix DNA-binding domain"/>
    <property type="match status" value="1"/>
</dbReference>